<dbReference type="InterPro" id="IPR029058">
    <property type="entry name" value="AB_hydrolase_fold"/>
</dbReference>
<feature type="domain" description="Fumarylacetoacetase-like C-terminal" evidence="4">
    <location>
        <begin position="77"/>
        <end position="287"/>
    </location>
</feature>
<evidence type="ECO:0000313" key="5">
    <source>
        <dbReference type="EMBL" id="ORY28180.1"/>
    </source>
</evidence>
<dbReference type="PRINTS" id="PR00111">
    <property type="entry name" value="ABHYDROLASE"/>
</dbReference>
<dbReference type="STRING" id="71784.A0A1Y2B0U9"/>
<dbReference type="InterPro" id="IPR036663">
    <property type="entry name" value="Fumarylacetoacetase_C_sf"/>
</dbReference>
<accession>A0A1Y2B0U9</accession>
<sequence length="573" mass="60926">MKFLSYRTQHHPDGIVGLLDGTGDNVTPLLFPNRRPVSSLHVLIEKWDEVSDKLLPGTPQEKVSDVEILAPLRGRDVLCVGKNYKDHAAEFHNSGYDSSDKKAQPDFPVIFTKRATSIVGTNQPIYPHPDVTDSLDYEGELGIIVGKGGIQISQENAWDHVWGAVIVNDFTARERQRDHKQFYIGKSLDTFCPMGPYAVHASALDFKKMELITKVNGEVRQKQMTSELIFDIPTLIETCSMGITLQPGDLIATGTPAGVCLSSGSFLKPGDKIDISITGLGTLSNTVGEASKSPPVCESITSSAALTVASPDPKLVKLPSGWIHLDTTGAESGDTIIFIHGLGGNSTNFAPLISASGVEKTYRVVTFDFEGHGLSPLSGDGLSIATIAESVKEVLDHVGAKTAVVVGHSAGGLVATTFAAEYPSRVTKLVLIGPVKQFPEAGFKALTGRAATVRETGMPGITPTVVSAGTSSTTQSSKPLAKGYVQASLLYTPAEGYAQTCVALANATDPAYEKISAPTLIIAGEEDKTSPKATIDFLQGKINGAKSETIQGVGHWIMVEDVEKTSELFSSFL</sequence>
<dbReference type="Pfam" id="PF01557">
    <property type="entry name" value="FAA_hydrolase"/>
    <property type="match status" value="1"/>
</dbReference>
<dbReference type="EMBL" id="MCFC01000033">
    <property type="protein sequence ID" value="ORY28180.1"/>
    <property type="molecule type" value="Genomic_DNA"/>
</dbReference>
<evidence type="ECO:0000313" key="6">
    <source>
        <dbReference type="Proteomes" id="UP000193986"/>
    </source>
</evidence>
<dbReference type="PANTHER" id="PTHR11820:SF7">
    <property type="entry name" value="ACYLPYRUVASE FAHD1, MITOCHONDRIAL"/>
    <property type="match status" value="1"/>
</dbReference>
<dbReference type="GO" id="GO:0006107">
    <property type="term" value="P:oxaloacetate metabolic process"/>
    <property type="evidence" value="ECO:0007669"/>
    <property type="project" value="UniProtKB-ARBA"/>
</dbReference>
<dbReference type="OrthoDB" id="411064at2759"/>
<dbReference type="GO" id="GO:0050163">
    <property type="term" value="F:oxaloacetate tautomerase activity"/>
    <property type="evidence" value="ECO:0007669"/>
    <property type="project" value="UniProtKB-ARBA"/>
</dbReference>
<protein>
    <submittedName>
        <fullName evidence="5">Putative hydrolase</fullName>
    </submittedName>
</protein>
<evidence type="ECO:0000259" key="3">
    <source>
        <dbReference type="Pfam" id="PF00561"/>
    </source>
</evidence>
<feature type="domain" description="AB hydrolase-1" evidence="3">
    <location>
        <begin position="335"/>
        <end position="561"/>
    </location>
</feature>
<comment type="similarity">
    <text evidence="1">Belongs to the FAH family.</text>
</comment>
<dbReference type="Gene3D" id="3.90.850.10">
    <property type="entry name" value="Fumarylacetoacetase-like, C-terminal domain"/>
    <property type="match status" value="1"/>
</dbReference>
<comment type="caution">
    <text evidence="5">The sequence shown here is derived from an EMBL/GenBank/DDBJ whole genome shotgun (WGS) entry which is preliminary data.</text>
</comment>
<dbReference type="InterPro" id="IPR000073">
    <property type="entry name" value="AB_hydrolase_1"/>
</dbReference>
<dbReference type="SUPFAM" id="SSF53474">
    <property type="entry name" value="alpha/beta-Hydrolases"/>
    <property type="match status" value="1"/>
</dbReference>
<dbReference type="GO" id="GO:0018773">
    <property type="term" value="F:acetylpyruvate hydrolase activity"/>
    <property type="evidence" value="ECO:0007669"/>
    <property type="project" value="TreeGrafter"/>
</dbReference>
<name>A0A1Y2B0U9_9TREE</name>
<evidence type="ECO:0000256" key="1">
    <source>
        <dbReference type="ARBA" id="ARBA00010211"/>
    </source>
</evidence>
<dbReference type="AlphaFoldDB" id="A0A1Y2B0U9"/>
<gene>
    <name evidence="5" type="ORF">BCR39DRAFT_535898</name>
</gene>
<organism evidence="5 6">
    <name type="scientific">Naematelia encephala</name>
    <dbReference type="NCBI Taxonomy" id="71784"/>
    <lineage>
        <taxon>Eukaryota</taxon>
        <taxon>Fungi</taxon>
        <taxon>Dikarya</taxon>
        <taxon>Basidiomycota</taxon>
        <taxon>Agaricomycotina</taxon>
        <taxon>Tremellomycetes</taxon>
        <taxon>Tremellales</taxon>
        <taxon>Naemateliaceae</taxon>
        <taxon>Naematelia</taxon>
    </lineage>
</organism>
<keyword evidence="6" id="KW-1185">Reference proteome</keyword>
<evidence type="ECO:0000256" key="2">
    <source>
        <dbReference type="ARBA" id="ARBA00022723"/>
    </source>
</evidence>
<keyword evidence="5" id="KW-0378">Hydrolase</keyword>
<dbReference type="SUPFAM" id="SSF56529">
    <property type="entry name" value="FAH"/>
    <property type="match status" value="1"/>
</dbReference>
<reference evidence="5 6" key="1">
    <citation type="submission" date="2016-07" db="EMBL/GenBank/DDBJ databases">
        <title>Pervasive Adenine N6-methylation of Active Genes in Fungi.</title>
        <authorList>
            <consortium name="DOE Joint Genome Institute"/>
            <person name="Mondo S.J."/>
            <person name="Dannebaum R.O."/>
            <person name="Kuo R.C."/>
            <person name="Labutti K."/>
            <person name="Haridas S."/>
            <person name="Kuo A."/>
            <person name="Salamov A."/>
            <person name="Ahrendt S.R."/>
            <person name="Lipzen A."/>
            <person name="Sullivan W."/>
            <person name="Andreopoulos W.B."/>
            <person name="Clum A."/>
            <person name="Lindquist E."/>
            <person name="Daum C."/>
            <person name="Ramamoorthy G.K."/>
            <person name="Gryganskyi A."/>
            <person name="Culley D."/>
            <person name="Magnuson J.K."/>
            <person name="James T.Y."/>
            <person name="O'Malley M.A."/>
            <person name="Stajich J.E."/>
            <person name="Spatafora J.W."/>
            <person name="Visel A."/>
            <person name="Grigoriev I.V."/>
        </authorList>
    </citation>
    <scope>NUCLEOTIDE SEQUENCE [LARGE SCALE GENOMIC DNA]</scope>
    <source>
        <strain evidence="5 6">68-887.2</strain>
    </source>
</reference>
<dbReference type="FunFam" id="3.90.850.10:FF:000002">
    <property type="entry name" value="2-hydroxyhepta-2,4-diene-1,7-dioate isomerase"/>
    <property type="match status" value="1"/>
</dbReference>
<dbReference type="Proteomes" id="UP000193986">
    <property type="component" value="Unassembled WGS sequence"/>
</dbReference>
<evidence type="ECO:0000259" key="4">
    <source>
        <dbReference type="Pfam" id="PF01557"/>
    </source>
</evidence>
<dbReference type="InParanoid" id="A0A1Y2B0U9"/>
<dbReference type="Gene3D" id="3.40.50.1820">
    <property type="entry name" value="alpha/beta hydrolase"/>
    <property type="match status" value="1"/>
</dbReference>
<proteinExistence type="inferred from homology"/>
<keyword evidence="2" id="KW-0479">Metal-binding</keyword>
<dbReference type="Pfam" id="PF00561">
    <property type="entry name" value="Abhydrolase_1"/>
    <property type="match status" value="1"/>
</dbReference>
<dbReference type="GO" id="GO:0046872">
    <property type="term" value="F:metal ion binding"/>
    <property type="evidence" value="ECO:0007669"/>
    <property type="project" value="UniProtKB-KW"/>
</dbReference>
<dbReference type="PANTHER" id="PTHR11820">
    <property type="entry name" value="ACYLPYRUVASE"/>
    <property type="match status" value="1"/>
</dbReference>
<dbReference type="InterPro" id="IPR011234">
    <property type="entry name" value="Fumarylacetoacetase-like_C"/>
</dbReference>